<dbReference type="OrthoDB" id="1933717at2759"/>
<reference evidence="4 5" key="1">
    <citation type="journal article" date="2018" name="IMA Fungus">
        <title>IMA Genome-F 9: Draft genome sequence of Annulohypoxylon stygium, Aspergillus mulundensis, Berkeleyomyces basicola (syn. Thielaviopsis basicola), Ceratocystis smalleyi, two Cercospora beticola strains, Coleophoma cylindrospora, Fusarium fracticaudum, Phialophora cf. hyalina, and Morchella septimelata.</title>
        <authorList>
            <person name="Wingfield B.D."/>
            <person name="Bills G.F."/>
            <person name="Dong Y."/>
            <person name="Huang W."/>
            <person name="Nel W.J."/>
            <person name="Swalarsk-Parry B.S."/>
            <person name="Vaghefi N."/>
            <person name="Wilken P.M."/>
            <person name="An Z."/>
            <person name="de Beer Z.W."/>
            <person name="De Vos L."/>
            <person name="Chen L."/>
            <person name="Duong T.A."/>
            <person name="Gao Y."/>
            <person name="Hammerbacher A."/>
            <person name="Kikkert J.R."/>
            <person name="Li Y."/>
            <person name="Li H."/>
            <person name="Li K."/>
            <person name="Li Q."/>
            <person name="Liu X."/>
            <person name="Ma X."/>
            <person name="Naidoo K."/>
            <person name="Pethybridge S.J."/>
            <person name="Sun J."/>
            <person name="Steenkamp E.T."/>
            <person name="van der Nest M.A."/>
            <person name="van Wyk S."/>
            <person name="Wingfield M.J."/>
            <person name="Xiong C."/>
            <person name="Yue Q."/>
            <person name="Zhang X."/>
        </authorList>
    </citation>
    <scope>NUCLEOTIDE SEQUENCE [LARGE SCALE GENOMIC DNA]</scope>
    <source>
        <strain evidence="4 5">DSM 5745</strain>
    </source>
</reference>
<evidence type="ECO:0000256" key="1">
    <source>
        <dbReference type="ARBA" id="ARBA00006484"/>
    </source>
</evidence>
<dbReference type="AlphaFoldDB" id="A0A3D8R997"/>
<keyword evidence="5" id="KW-1185">Reference proteome</keyword>
<dbReference type="CDD" id="cd05233">
    <property type="entry name" value="SDR_c"/>
    <property type="match status" value="1"/>
</dbReference>
<dbReference type="Gene3D" id="3.40.50.720">
    <property type="entry name" value="NAD(P)-binding Rossmann-like Domain"/>
    <property type="match status" value="1"/>
</dbReference>
<keyword evidence="3" id="KW-0560">Oxidoreductase</keyword>
<evidence type="ECO:0000313" key="4">
    <source>
        <dbReference type="EMBL" id="RDW70556.1"/>
    </source>
</evidence>
<dbReference type="InterPro" id="IPR020904">
    <property type="entry name" value="Sc_DH/Rdtase_CS"/>
</dbReference>
<dbReference type="GO" id="GO:0008709">
    <property type="term" value="F:cholate 7-alpha-dehydrogenase (NAD+) activity"/>
    <property type="evidence" value="ECO:0007669"/>
    <property type="project" value="TreeGrafter"/>
</dbReference>
<dbReference type="Pfam" id="PF00106">
    <property type="entry name" value="adh_short"/>
    <property type="match status" value="1"/>
</dbReference>
<dbReference type="InterPro" id="IPR002347">
    <property type="entry name" value="SDR_fam"/>
</dbReference>
<dbReference type="RefSeq" id="XP_026601087.1">
    <property type="nucleotide sequence ID" value="XM_026750083.1"/>
</dbReference>
<name>A0A3D8R997_9EURO</name>
<dbReference type="PANTHER" id="PTHR43618">
    <property type="entry name" value="7-ALPHA-HYDROXYSTEROID DEHYDROGENASE"/>
    <property type="match status" value="1"/>
</dbReference>
<dbReference type="STRING" id="1810919.A0A3D8R997"/>
<accession>A0A3D8R997</accession>
<keyword evidence="2" id="KW-0521">NADP</keyword>
<comment type="similarity">
    <text evidence="1">Belongs to the short-chain dehydrogenases/reductases (SDR) family.</text>
</comment>
<dbReference type="InterPro" id="IPR036291">
    <property type="entry name" value="NAD(P)-bd_dom_sf"/>
</dbReference>
<dbReference type="SUPFAM" id="SSF51735">
    <property type="entry name" value="NAD(P)-binding Rossmann-fold domains"/>
    <property type="match status" value="1"/>
</dbReference>
<comment type="caution">
    <text evidence="4">The sequence shown here is derived from an EMBL/GenBank/DDBJ whole genome shotgun (WGS) entry which is preliminary data.</text>
</comment>
<evidence type="ECO:0000256" key="3">
    <source>
        <dbReference type="ARBA" id="ARBA00023002"/>
    </source>
</evidence>
<sequence length="298" mass="31735">MATPAFTPKTHRHTYEAINPKRPSLSQKGRTILITGGASGIGYAISRAFAVAGADRVIILGRRADAVAEAAVSLRAEVAAEGNLKGEIQGRVGDISSLESIDALWDGLAAENITVDVVVLNAASFSKAAPVLEIGVHTLLEDYRVNVLAGYRFAQRLKGQEGGAGGKKYLLNVSSIAAHDSNTAPTNLNYGASKNAAALLFQLMAREVPAQQMQIISFHPGAVLTEKARAHGYTEDTLPWDDVDVPAHFSVWAASEEASFLHGRFVHATWDVGELMEGEKRALIDGDLELLKIGVKGL</sequence>
<proteinExistence type="inferred from homology"/>
<organism evidence="4 5">
    <name type="scientific">Aspergillus mulundensis</name>
    <dbReference type="NCBI Taxonomy" id="1810919"/>
    <lineage>
        <taxon>Eukaryota</taxon>
        <taxon>Fungi</taxon>
        <taxon>Dikarya</taxon>
        <taxon>Ascomycota</taxon>
        <taxon>Pezizomycotina</taxon>
        <taxon>Eurotiomycetes</taxon>
        <taxon>Eurotiomycetidae</taxon>
        <taxon>Eurotiales</taxon>
        <taxon>Aspergillaceae</taxon>
        <taxon>Aspergillus</taxon>
        <taxon>Aspergillus subgen. Nidulantes</taxon>
    </lineage>
</organism>
<dbReference type="Proteomes" id="UP000256690">
    <property type="component" value="Unassembled WGS sequence"/>
</dbReference>
<dbReference type="InterPro" id="IPR052178">
    <property type="entry name" value="Sec_Metab_Biosynth_SDR"/>
</dbReference>
<dbReference type="GO" id="GO:0005829">
    <property type="term" value="C:cytosol"/>
    <property type="evidence" value="ECO:0007669"/>
    <property type="project" value="TreeGrafter"/>
</dbReference>
<evidence type="ECO:0000256" key="2">
    <source>
        <dbReference type="ARBA" id="ARBA00022857"/>
    </source>
</evidence>
<evidence type="ECO:0008006" key="6">
    <source>
        <dbReference type="Google" id="ProtNLM"/>
    </source>
</evidence>
<evidence type="ECO:0000313" key="5">
    <source>
        <dbReference type="Proteomes" id="UP000256690"/>
    </source>
</evidence>
<dbReference type="PROSITE" id="PS00061">
    <property type="entry name" value="ADH_SHORT"/>
    <property type="match status" value="1"/>
</dbReference>
<dbReference type="GeneID" id="38118437"/>
<dbReference type="PANTHER" id="PTHR43618:SF8">
    <property type="entry name" value="7ALPHA-HYDROXYSTEROID DEHYDROGENASE"/>
    <property type="match status" value="1"/>
</dbReference>
<protein>
    <recommendedName>
        <fullName evidence="6">Short-chain dehydrogenase</fullName>
    </recommendedName>
</protein>
<gene>
    <name evidence="4" type="ORF">DSM5745_08067</name>
</gene>
<dbReference type="GO" id="GO:0044550">
    <property type="term" value="P:secondary metabolite biosynthetic process"/>
    <property type="evidence" value="ECO:0007669"/>
    <property type="project" value="UniProtKB-ARBA"/>
</dbReference>
<dbReference type="EMBL" id="PVWQ01000010">
    <property type="protein sequence ID" value="RDW70556.1"/>
    <property type="molecule type" value="Genomic_DNA"/>
</dbReference>
<dbReference type="PRINTS" id="PR00081">
    <property type="entry name" value="GDHRDH"/>
</dbReference>